<keyword evidence="3" id="KW-1003">Cell membrane</keyword>
<dbReference type="Proteomes" id="UP001310248">
    <property type="component" value="Unassembled WGS sequence"/>
</dbReference>
<gene>
    <name evidence="11" type="primary">gspH</name>
    <name evidence="11" type="ORF">SNR37_000490</name>
</gene>
<keyword evidence="12" id="KW-1185">Reference proteome</keyword>
<evidence type="ECO:0000256" key="6">
    <source>
        <dbReference type="ARBA" id="ARBA00022692"/>
    </source>
</evidence>
<organism evidence="11 12">
    <name type="scientific">Agarivorans aestuarii</name>
    <dbReference type="NCBI Taxonomy" id="1563703"/>
    <lineage>
        <taxon>Bacteria</taxon>
        <taxon>Pseudomonadati</taxon>
        <taxon>Pseudomonadota</taxon>
        <taxon>Gammaproteobacteria</taxon>
        <taxon>Alteromonadales</taxon>
        <taxon>Alteromonadaceae</taxon>
        <taxon>Agarivorans</taxon>
    </lineage>
</organism>
<keyword evidence="6 10" id="KW-0812">Transmembrane</keyword>
<evidence type="ECO:0000256" key="1">
    <source>
        <dbReference type="ARBA" id="ARBA00004377"/>
    </source>
</evidence>
<dbReference type="InterPro" id="IPR049875">
    <property type="entry name" value="TypeII_GspH"/>
</dbReference>
<dbReference type="InterPro" id="IPR012902">
    <property type="entry name" value="N_methyl_site"/>
</dbReference>
<comment type="subcellular location">
    <subcellularLocation>
        <location evidence="1">Cell inner membrane</location>
        <topology evidence="1">Single-pass membrane protein</topology>
    </subcellularLocation>
</comment>
<dbReference type="EMBL" id="JAYDYW010000011">
    <property type="protein sequence ID" value="MEE1675165.1"/>
    <property type="molecule type" value="Genomic_DNA"/>
</dbReference>
<dbReference type="NCBIfam" id="TIGR01708">
    <property type="entry name" value="typeII_sec_gspH"/>
    <property type="match status" value="1"/>
</dbReference>
<evidence type="ECO:0000256" key="7">
    <source>
        <dbReference type="ARBA" id="ARBA00022989"/>
    </source>
</evidence>
<proteinExistence type="predicted"/>
<sequence length="195" mass="22427">MASRLPHRNRQQGFTLLEVILVLLLMSMGIYSVVMSVSGSSEQKIVEQQAKRLAALIQYAQEQALLTGYDYGIYSDAEKYQFVRMEKQRWVKLNDRIFKEKVFEEPYFLELSLENEELEEQGYGSGSLGFEGDGLFEKDFITEEVEQTIVPQVLLLSSGEVTPFKLVFAYEDSLNRWQVSSDDLGQLTIARDQEQ</sequence>
<accession>A0ABU7G7B7</accession>
<dbReference type="RefSeq" id="WP_163133984.1">
    <property type="nucleotide sequence ID" value="NZ_JAYDYW010000011.1"/>
</dbReference>
<dbReference type="NCBIfam" id="TIGR02532">
    <property type="entry name" value="IV_pilin_GFxxxE"/>
    <property type="match status" value="1"/>
</dbReference>
<evidence type="ECO:0000313" key="12">
    <source>
        <dbReference type="Proteomes" id="UP001310248"/>
    </source>
</evidence>
<evidence type="ECO:0000256" key="9">
    <source>
        <dbReference type="ARBA" id="ARBA00030775"/>
    </source>
</evidence>
<dbReference type="InterPro" id="IPR002416">
    <property type="entry name" value="T2SS_protein-GspH"/>
</dbReference>
<dbReference type="PRINTS" id="PR00885">
    <property type="entry name" value="BCTERIALGSPH"/>
</dbReference>
<evidence type="ECO:0000256" key="2">
    <source>
        <dbReference type="ARBA" id="ARBA00021549"/>
    </source>
</evidence>
<keyword evidence="8 10" id="KW-0472">Membrane</keyword>
<name>A0ABU7G7B7_9ALTE</name>
<keyword evidence="5" id="KW-0997">Cell inner membrane</keyword>
<dbReference type="SUPFAM" id="SSF54523">
    <property type="entry name" value="Pili subunits"/>
    <property type="match status" value="1"/>
</dbReference>
<evidence type="ECO:0000256" key="10">
    <source>
        <dbReference type="SAM" id="Phobius"/>
    </source>
</evidence>
<keyword evidence="4" id="KW-0488">Methylation</keyword>
<evidence type="ECO:0000256" key="4">
    <source>
        <dbReference type="ARBA" id="ARBA00022481"/>
    </source>
</evidence>
<evidence type="ECO:0000256" key="3">
    <source>
        <dbReference type="ARBA" id="ARBA00022475"/>
    </source>
</evidence>
<evidence type="ECO:0000256" key="8">
    <source>
        <dbReference type="ARBA" id="ARBA00023136"/>
    </source>
</evidence>
<evidence type="ECO:0000256" key="5">
    <source>
        <dbReference type="ARBA" id="ARBA00022519"/>
    </source>
</evidence>
<comment type="caution">
    <text evidence="11">The sequence shown here is derived from an EMBL/GenBank/DDBJ whole genome shotgun (WGS) entry which is preliminary data.</text>
</comment>
<feature type="transmembrane region" description="Helical" evidence="10">
    <location>
        <begin position="12"/>
        <end position="34"/>
    </location>
</feature>
<evidence type="ECO:0000313" key="11">
    <source>
        <dbReference type="EMBL" id="MEE1675165.1"/>
    </source>
</evidence>
<dbReference type="Pfam" id="PF07963">
    <property type="entry name" value="N_methyl"/>
    <property type="match status" value="1"/>
</dbReference>
<protein>
    <recommendedName>
        <fullName evidence="2">Type II secretion system protein H</fullName>
    </recommendedName>
    <alternativeName>
        <fullName evidence="9">General secretion pathway protein H</fullName>
    </alternativeName>
</protein>
<keyword evidence="7 10" id="KW-1133">Transmembrane helix</keyword>
<dbReference type="InterPro" id="IPR045584">
    <property type="entry name" value="Pilin-like"/>
</dbReference>
<dbReference type="Gene3D" id="3.55.40.10">
    <property type="entry name" value="minor pseudopilin epsh domain"/>
    <property type="match status" value="1"/>
</dbReference>
<reference evidence="12" key="1">
    <citation type="submission" date="2023-07" db="EMBL/GenBank/DDBJ databases">
        <title>Draft genome sequence of Agarivorans aestuarii strain ZMCS4, a CAZymes producing bacteria isolated from the marine brown algae Clodostephus spongiosus.</title>
        <authorList>
            <person name="Lorente B."/>
            <person name="Cabral C."/>
            <person name="Frias J."/>
            <person name="Faria J."/>
            <person name="Toubarro D."/>
        </authorList>
    </citation>
    <scope>NUCLEOTIDE SEQUENCE [LARGE SCALE GENOMIC DNA]</scope>
    <source>
        <strain evidence="12">ZMCS4</strain>
    </source>
</reference>